<dbReference type="GO" id="GO:0005524">
    <property type="term" value="F:ATP binding"/>
    <property type="evidence" value="ECO:0007669"/>
    <property type="project" value="UniProtKB-KW"/>
</dbReference>
<evidence type="ECO:0000256" key="4">
    <source>
        <dbReference type="ARBA" id="ARBA00022598"/>
    </source>
</evidence>
<dbReference type="OrthoDB" id="10261385at2759"/>
<dbReference type="InterPro" id="IPR002306">
    <property type="entry name" value="Trp-tRNA-ligase"/>
</dbReference>
<evidence type="ECO:0000256" key="7">
    <source>
        <dbReference type="ARBA" id="ARBA00022917"/>
    </source>
</evidence>
<keyword evidence="6 10" id="KW-0067">ATP-binding</keyword>
<keyword evidence="5 10" id="KW-0547">Nucleotide-binding</keyword>
<evidence type="ECO:0000313" key="13">
    <source>
        <dbReference type="Proteomes" id="UP000503462"/>
    </source>
</evidence>
<dbReference type="InterPro" id="IPR014729">
    <property type="entry name" value="Rossmann-like_a/b/a_fold"/>
</dbReference>
<dbReference type="NCBIfam" id="TIGR00233">
    <property type="entry name" value="trpS"/>
    <property type="match status" value="1"/>
</dbReference>
<evidence type="ECO:0000313" key="12">
    <source>
        <dbReference type="EMBL" id="QIX00015.1"/>
    </source>
</evidence>
<gene>
    <name evidence="12" type="ORF">AMS68_005532</name>
</gene>
<dbReference type="PRINTS" id="PR01039">
    <property type="entry name" value="TRNASYNTHTRP"/>
</dbReference>
<dbReference type="PANTHER" id="PTHR10055">
    <property type="entry name" value="TRYPTOPHANYL-TRNA SYNTHETASE"/>
    <property type="match status" value="1"/>
</dbReference>
<dbReference type="PANTHER" id="PTHR10055:SF1">
    <property type="entry name" value="TRYPTOPHAN--TRNA LIGASE, CYTOPLASMIC"/>
    <property type="match status" value="1"/>
</dbReference>
<accession>A0A6H0XZB6</accession>
<dbReference type="InterPro" id="IPR002305">
    <property type="entry name" value="aa-tRNA-synth_Ic"/>
</dbReference>
<feature type="compositionally biased region" description="Basic and acidic residues" evidence="11">
    <location>
        <begin position="465"/>
        <end position="499"/>
    </location>
</feature>
<organism evidence="12 13">
    <name type="scientific">Peltaster fructicola</name>
    <dbReference type="NCBI Taxonomy" id="286661"/>
    <lineage>
        <taxon>Eukaryota</taxon>
        <taxon>Fungi</taxon>
        <taxon>Dikarya</taxon>
        <taxon>Ascomycota</taxon>
        <taxon>Pezizomycotina</taxon>
        <taxon>Dothideomycetes</taxon>
        <taxon>Dothideomycetes incertae sedis</taxon>
        <taxon>Peltaster</taxon>
    </lineage>
</organism>
<evidence type="ECO:0000256" key="3">
    <source>
        <dbReference type="ARBA" id="ARBA00013782"/>
    </source>
</evidence>
<evidence type="ECO:0000256" key="9">
    <source>
        <dbReference type="ARBA" id="ARBA00030268"/>
    </source>
</evidence>
<reference evidence="12 13" key="1">
    <citation type="journal article" date="2016" name="Sci. Rep.">
        <title>Peltaster fructicola genome reveals evolution from an invasive phytopathogen to an ectophytic parasite.</title>
        <authorList>
            <person name="Xu C."/>
            <person name="Chen H."/>
            <person name="Gleason M.L."/>
            <person name="Xu J.R."/>
            <person name="Liu H."/>
            <person name="Zhang R."/>
            <person name="Sun G."/>
        </authorList>
    </citation>
    <scope>NUCLEOTIDE SEQUENCE [LARGE SCALE GENOMIC DNA]</scope>
    <source>
        <strain evidence="12 13">LNHT1506</strain>
    </source>
</reference>
<keyword evidence="8 10" id="KW-0030">Aminoacyl-tRNA synthetase</keyword>
<evidence type="ECO:0000256" key="10">
    <source>
        <dbReference type="RuleBase" id="RU363036"/>
    </source>
</evidence>
<feature type="region of interest" description="Disordered" evidence="11">
    <location>
        <begin position="436"/>
        <end position="506"/>
    </location>
</feature>
<dbReference type="GO" id="GO:0005737">
    <property type="term" value="C:cytoplasm"/>
    <property type="evidence" value="ECO:0007669"/>
    <property type="project" value="TreeGrafter"/>
</dbReference>
<sequence>MVTAEAGGAPPIAEQKIQASEQQIDPYNVSGGFDEHGNAKAIDYNRLIELFGVQPLTEAQLARFEQVTGKPAHRLMRRKLFFSHRDFDKILDAYERDGQFMLYTGRGPSSGSMHLGHTVPFLFTKELQEMFDVPLVIMLTDDEKYLHTRNKNQGHAAKAGQTPDDFLDFAHENARDIIALGFDPKKTFIFSDYEYVGGHFYRNVSEFESLVTVNQAEGAFGFNGSTNIGLVAYGAKQCVAAFPSSYPEAFGYKDFRGPEFDLSAKRRRKELSKIMTLIPCAIDQEPYFRMLRDRCERMIDPHPKTALILSKFLTALQGPGGKMSASDPNSAIFMSDTPNQIKNKINKHAFSGGRESLEEHRKHGGNPDVDVAYTYLSYFLESDAELDDLATKYKSGELLTGELKARCIQELQKFVSAFQERRAQVTDEVLRSFMQPRKLEYKGNPNPTKPAPKPTEQASAAASSEKVEGKEGRGTKGERKAAKLAEKRAEKLALREKAQEQTTGDA</sequence>
<keyword evidence="4 10" id="KW-0436">Ligase</keyword>
<evidence type="ECO:0000256" key="8">
    <source>
        <dbReference type="ARBA" id="ARBA00023146"/>
    </source>
</evidence>
<evidence type="ECO:0000256" key="5">
    <source>
        <dbReference type="ARBA" id="ARBA00022741"/>
    </source>
</evidence>
<dbReference type="Pfam" id="PF00579">
    <property type="entry name" value="tRNA-synt_1b"/>
    <property type="match status" value="1"/>
</dbReference>
<dbReference type="InterPro" id="IPR001412">
    <property type="entry name" value="aa-tRNA-synth_I_CS"/>
</dbReference>
<dbReference type="CDD" id="cd00806">
    <property type="entry name" value="TrpRS_core"/>
    <property type="match status" value="1"/>
</dbReference>
<dbReference type="PROSITE" id="PS00178">
    <property type="entry name" value="AA_TRNA_LIGASE_I"/>
    <property type="match status" value="1"/>
</dbReference>
<dbReference type="Gene3D" id="1.10.240.10">
    <property type="entry name" value="Tyrosyl-Transfer RNA Synthetase"/>
    <property type="match status" value="1"/>
</dbReference>
<dbReference type="EMBL" id="CP051142">
    <property type="protein sequence ID" value="QIX00015.1"/>
    <property type="molecule type" value="Genomic_DNA"/>
</dbReference>
<dbReference type="SUPFAM" id="SSF52374">
    <property type="entry name" value="Nucleotidylyl transferase"/>
    <property type="match status" value="1"/>
</dbReference>
<dbReference type="Proteomes" id="UP000503462">
    <property type="component" value="Chromosome 4"/>
</dbReference>
<protein>
    <recommendedName>
        <fullName evidence="3">Tryptophan--tRNA ligase, cytoplasmic</fullName>
        <ecNumber evidence="2">6.1.1.2</ecNumber>
    </recommendedName>
    <alternativeName>
        <fullName evidence="9">Tryptophanyl-tRNA synthetase</fullName>
    </alternativeName>
</protein>
<evidence type="ECO:0000256" key="1">
    <source>
        <dbReference type="ARBA" id="ARBA00005594"/>
    </source>
</evidence>
<dbReference type="GO" id="GO:0006436">
    <property type="term" value="P:tryptophanyl-tRNA aminoacylation"/>
    <property type="evidence" value="ECO:0007669"/>
    <property type="project" value="InterPro"/>
</dbReference>
<evidence type="ECO:0000256" key="6">
    <source>
        <dbReference type="ARBA" id="ARBA00022840"/>
    </source>
</evidence>
<comment type="similarity">
    <text evidence="1 10">Belongs to the class-I aminoacyl-tRNA synthetase family.</text>
</comment>
<dbReference type="GO" id="GO:0004830">
    <property type="term" value="F:tryptophan-tRNA ligase activity"/>
    <property type="evidence" value="ECO:0007669"/>
    <property type="project" value="UniProtKB-EC"/>
</dbReference>
<dbReference type="Gene3D" id="3.40.50.620">
    <property type="entry name" value="HUPs"/>
    <property type="match status" value="1"/>
</dbReference>
<dbReference type="AlphaFoldDB" id="A0A6H0XZB6"/>
<name>A0A6H0XZB6_9PEZI</name>
<evidence type="ECO:0000256" key="2">
    <source>
        <dbReference type="ARBA" id="ARBA00013161"/>
    </source>
</evidence>
<keyword evidence="13" id="KW-1185">Reference proteome</keyword>
<evidence type="ECO:0000256" key="11">
    <source>
        <dbReference type="SAM" id="MobiDB-lite"/>
    </source>
</evidence>
<keyword evidence="7 10" id="KW-0648">Protein biosynthesis</keyword>
<dbReference type="FunFam" id="1.10.240.10:FF:000003">
    <property type="entry name" value="Tryptophan--tRNA ligase, cytoplasmic"/>
    <property type="match status" value="1"/>
</dbReference>
<proteinExistence type="inferred from homology"/>
<dbReference type="EC" id="6.1.1.2" evidence="2"/>